<proteinExistence type="predicted"/>
<dbReference type="Gene3D" id="3.40.50.300">
    <property type="entry name" value="P-loop containing nucleotide triphosphate hydrolases"/>
    <property type="match status" value="1"/>
</dbReference>
<organism evidence="1 2">
    <name type="scientific">Christiangramia lutea</name>
    <dbReference type="NCBI Taxonomy" id="1607951"/>
    <lineage>
        <taxon>Bacteria</taxon>
        <taxon>Pseudomonadati</taxon>
        <taxon>Bacteroidota</taxon>
        <taxon>Flavobacteriia</taxon>
        <taxon>Flavobacteriales</taxon>
        <taxon>Flavobacteriaceae</taxon>
        <taxon>Christiangramia</taxon>
    </lineage>
</organism>
<accession>A0A9X1V2C6</accession>
<dbReference type="AlphaFoldDB" id="A0A9X1V2C6"/>
<evidence type="ECO:0000313" key="2">
    <source>
        <dbReference type="Proteomes" id="UP001139226"/>
    </source>
</evidence>
<sequence>MMTKIINREPILEIKDLKKSFGDQHVLNGFNLKLFEGENLVVMGK</sequence>
<evidence type="ECO:0000313" key="1">
    <source>
        <dbReference type="EMBL" id="MCH4822948.1"/>
    </source>
</evidence>
<reference evidence="1" key="1">
    <citation type="submission" date="2022-03" db="EMBL/GenBank/DDBJ databases">
        <title>Gramella crocea sp. nov., isolated from activated sludge of a seafood processing plant.</title>
        <authorList>
            <person name="Zhang X."/>
        </authorList>
    </citation>
    <scope>NUCLEOTIDE SEQUENCE</scope>
    <source>
        <strain evidence="1">YJ019</strain>
    </source>
</reference>
<dbReference type="EMBL" id="JAKVTV010000002">
    <property type="protein sequence ID" value="MCH4822948.1"/>
    <property type="molecule type" value="Genomic_DNA"/>
</dbReference>
<protein>
    <submittedName>
        <fullName evidence="1">Uncharacterized protein</fullName>
    </submittedName>
</protein>
<dbReference type="SUPFAM" id="SSF52540">
    <property type="entry name" value="P-loop containing nucleoside triphosphate hydrolases"/>
    <property type="match status" value="1"/>
</dbReference>
<gene>
    <name evidence="1" type="ORF">ML462_07150</name>
</gene>
<name>A0A9X1V2C6_9FLAO</name>
<dbReference type="Proteomes" id="UP001139226">
    <property type="component" value="Unassembled WGS sequence"/>
</dbReference>
<comment type="caution">
    <text evidence="1">The sequence shown here is derived from an EMBL/GenBank/DDBJ whole genome shotgun (WGS) entry which is preliminary data.</text>
</comment>
<keyword evidence="2" id="KW-1185">Reference proteome</keyword>
<dbReference type="InterPro" id="IPR027417">
    <property type="entry name" value="P-loop_NTPase"/>
</dbReference>